<dbReference type="CDD" id="cd09272">
    <property type="entry name" value="RNase_HI_RT_Ty1"/>
    <property type="match status" value="1"/>
</dbReference>
<accession>A0ABQ5ALF7</accession>
<reference evidence="1" key="2">
    <citation type="submission" date="2022-01" db="EMBL/GenBank/DDBJ databases">
        <authorList>
            <person name="Yamashiro T."/>
            <person name="Shiraishi A."/>
            <person name="Satake H."/>
            <person name="Nakayama K."/>
        </authorList>
    </citation>
    <scope>NUCLEOTIDE SEQUENCE</scope>
</reference>
<dbReference type="PANTHER" id="PTHR11439:SF508">
    <property type="entry name" value="RNA-DIRECTED DNA POLYMERASE"/>
    <property type="match status" value="1"/>
</dbReference>
<sequence length="237" mass="26735">MYSTQRKYCLELLAEFGMLACKPCGMPIESKKGSNKSSKVKAVEVGSPLTRVNNYQKLVGKLIYLTHTRPDICYVVHVLSQFMHAPLQSHLKLAFKVLRYLKNALGKGISFNKGNDLNLKILKILAELNVDTTLPVPLHCDNSSAIQIAANPVFHERTKHFEIELFFLREKVASGVVKTVKVKLADNIADIFTKGLSVVDHSRFCKNLGIYDMFRISLRGNIENNKQDPKERTESKT</sequence>
<keyword evidence="2" id="KW-1185">Reference proteome</keyword>
<gene>
    <name evidence="1" type="ORF">Tco_0823255</name>
</gene>
<reference evidence="1" key="1">
    <citation type="journal article" date="2022" name="Int. J. Mol. Sci.">
        <title>Draft Genome of Tanacetum Coccineum: Genomic Comparison of Closely Related Tanacetum-Family Plants.</title>
        <authorList>
            <person name="Yamashiro T."/>
            <person name="Shiraishi A."/>
            <person name="Nakayama K."/>
            <person name="Satake H."/>
        </authorList>
    </citation>
    <scope>NUCLEOTIDE SEQUENCE</scope>
</reference>
<proteinExistence type="predicted"/>
<dbReference type="EMBL" id="BQNB010012321">
    <property type="protein sequence ID" value="GJT02086.1"/>
    <property type="molecule type" value="Genomic_DNA"/>
</dbReference>
<name>A0ABQ5ALF7_9ASTR</name>
<dbReference type="PANTHER" id="PTHR11439">
    <property type="entry name" value="GAG-POL-RELATED RETROTRANSPOSON"/>
    <property type="match status" value="1"/>
</dbReference>
<dbReference type="SUPFAM" id="SSF56672">
    <property type="entry name" value="DNA/RNA polymerases"/>
    <property type="match status" value="1"/>
</dbReference>
<evidence type="ECO:0000313" key="1">
    <source>
        <dbReference type="EMBL" id="GJT02086.1"/>
    </source>
</evidence>
<dbReference type="InterPro" id="IPR043502">
    <property type="entry name" value="DNA/RNA_pol_sf"/>
</dbReference>
<protein>
    <submittedName>
        <fullName evidence="1">Ribonuclease H-like domain-containing protein</fullName>
    </submittedName>
</protein>
<organism evidence="1 2">
    <name type="scientific">Tanacetum coccineum</name>
    <dbReference type="NCBI Taxonomy" id="301880"/>
    <lineage>
        <taxon>Eukaryota</taxon>
        <taxon>Viridiplantae</taxon>
        <taxon>Streptophyta</taxon>
        <taxon>Embryophyta</taxon>
        <taxon>Tracheophyta</taxon>
        <taxon>Spermatophyta</taxon>
        <taxon>Magnoliopsida</taxon>
        <taxon>eudicotyledons</taxon>
        <taxon>Gunneridae</taxon>
        <taxon>Pentapetalae</taxon>
        <taxon>asterids</taxon>
        <taxon>campanulids</taxon>
        <taxon>Asterales</taxon>
        <taxon>Asteraceae</taxon>
        <taxon>Asteroideae</taxon>
        <taxon>Anthemideae</taxon>
        <taxon>Anthemidinae</taxon>
        <taxon>Tanacetum</taxon>
    </lineage>
</organism>
<dbReference type="Proteomes" id="UP001151760">
    <property type="component" value="Unassembled WGS sequence"/>
</dbReference>
<evidence type="ECO:0000313" key="2">
    <source>
        <dbReference type="Proteomes" id="UP001151760"/>
    </source>
</evidence>
<comment type="caution">
    <text evidence="1">The sequence shown here is derived from an EMBL/GenBank/DDBJ whole genome shotgun (WGS) entry which is preliminary data.</text>
</comment>